<feature type="compositionally biased region" description="Basic and acidic residues" evidence="2">
    <location>
        <begin position="1023"/>
        <end position="1058"/>
    </location>
</feature>
<dbReference type="SMART" id="SM00394">
    <property type="entry name" value="RIIa"/>
    <property type="match status" value="1"/>
</dbReference>
<feature type="compositionally biased region" description="Basic and acidic residues" evidence="2">
    <location>
        <begin position="1487"/>
        <end position="1501"/>
    </location>
</feature>
<feature type="compositionally biased region" description="Polar residues" evidence="2">
    <location>
        <begin position="1466"/>
        <end position="1482"/>
    </location>
</feature>
<dbReference type="Proteomes" id="UP000053105">
    <property type="component" value="Unassembled WGS sequence"/>
</dbReference>
<feature type="compositionally biased region" description="Polar residues" evidence="2">
    <location>
        <begin position="779"/>
        <end position="789"/>
    </location>
</feature>
<dbReference type="EMBL" id="KQ435767">
    <property type="protein sequence ID" value="KOX75296.1"/>
    <property type="molecule type" value="Genomic_DNA"/>
</dbReference>
<feature type="region of interest" description="Disordered" evidence="2">
    <location>
        <begin position="441"/>
        <end position="511"/>
    </location>
</feature>
<feature type="region of interest" description="Disordered" evidence="2">
    <location>
        <begin position="991"/>
        <end position="1059"/>
    </location>
</feature>
<proteinExistence type="predicted"/>
<reference evidence="4 5" key="1">
    <citation type="submission" date="2015-07" db="EMBL/GenBank/DDBJ databases">
        <title>The genome of Melipona quadrifasciata.</title>
        <authorList>
            <person name="Pan H."/>
            <person name="Kapheim K."/>
        </authorList>
    </citation>
    <scope>NUCLEOTIDE SEQUENCE [LARGE SCALE GENOMIC DNA]</scope>
    <source>
        <strain evidence="4">0111107301</strain>
        <tissue evidence="4">Whole body</tissue>
    </source>
</reference>
<keyword evidence="1" id="KW-0175">Coiled coil</keyword>
<feature type="region of interest" description="Disordered" evidence="2">
    <location>
        <begin position="1205"/>
        <end position="1253"/>
    </location>
</feature>
<dbReference type="CDD" id="cd12100">
    <property type="entry name" value="DD_CABYR_SP17"/>
    <property type="match status" value="1"/>
</dbReference>
<feature type="region of interest" description="Disordered" evidence="2">
    <location>
        <begin position="580"/>
        <end position="671"/>
    </location>
</feature>
<evidence type="ECO:0000313" key="4">
    <source>
        <dbReference type="EMBL" id="KOX75296.1"/>
    </source>
</evidence>
<dbReference type="Pfam" id="PF02197">
    <property type="entry name" value="RIIa"/>
    <property type="match status" value="1"/>
</dbReference>
<dbReference type="InterPro" id="IPR047579">
    <property type="entry name" value="DD_CABYR_SP17"/>
</dbReference>
<feature type="region of interest" description="Disordered" evidence="2">
    <location>
        <begin position="197"/>
        <end position="217"/>
    </location>
</feature>
<dbReference type="SUPFAM" id="SSF47391">
    <property type="entry name" value="Dimerization-anchoring domain of cAMP-dependent PK regulatory subunit"/>
    <property type="match status" value="1"/>
</dbReference>
<feature type="region of interest" description="Disordered" evidence="2">
    <location>
        <begin position="1466"/>
        <end position="1501"/>
    </location>
</feature>
<feature type="compositionally biased region" description="Polar residues" evidence="2">
    <location>
        <begin position="585"/>
        <end position="599"/>
    </location>
</feature>
<sequence length="1501" mass="168240">MSEMDYIIVPRVPRGLAPAVEGLAREILRQRPRNIYAFAAEHFAELVKLRDKERTGEVVSKILQHKLVKKSDSVVDWAKLNSGNKNDVDVAESRNDHFHNFHKYDNSISEEAMARREAKKSTTWKIATRKAAPAASKRKGEERTSSKSGWSISRTVKALKQRHEYRATSSDIEQKYEGDCNKGLNGKETEKVVADYADHPDHPDHRSPRFSNKDPFVRSSSAGNITYAKRVKSREVGEDLEKFYTVAALDEKSYRNEKNLTRQKSADQIERTCMYFKDVCTNEDAGILDAGTTSDRKRSRSLVNNEGRNESNVRQKTRRQHATDGRMARNLKDEWRSAMEDQRKEQETFREEFGDAKEDDAKLNLQLEKRNEKASNEMGEILINVESRLDLLKSNTTFDDSTNETSNVSGTTVSVVLPLVVGRQSSGKCTRNNVRERCEYESNGGEDGAGNFILPPISNDGSKSTRKGSNLIELPSLSNDADARSNEQATHHRHHCEDSTSSTRIQKRSESEKELFKLEGVAANSDYSRKAIEKGNCRGQDSRGDVNVHDIVSRKYPRESKSVEGSKVLLTTGNAIEQDIDETEIPQQSGIIQRPCSSSSEEEAGGIRETWKDSLSVTPDSIENLSEKTNSMSKRLESERKNGEEGVEENRDEVGNERGERCPGPNELERKLIEIETMEKSIENTLVSSRSTISNDFDNEFGESERSIEFPRRNFEPDCARNEQEVASRAEDEWTKKNSDKSEKKSATSNDESDEDNDDNIEIGSTGNETSIRKRSNFDSDNSETLVNEDNNDDSDDSTNVRETERFSQLSTSTRGVDVSCHVLTEGSPCEIPETVTTVIIPDKIVDNGGNNVCKIELDDSTALDQFEIPSTGNSEIETNKEEQRGEEHCQDQNLFGEYTGPETIVRYSSSVDAHFLRDVKDAADRVSAHQEDLANIKEEEENEDDQFPKVPQRGGIVDRLHRGRIVDTLEKSAETSAKLRKSIECRAKLTSSSRDQRLETSKVDSKEETSPYALSNISGPSSKHDYADAERIAKTDNSTKKNREEEERKTFLDDRSSDVSLSFEQVGPTINVPELNLDSLQDVTISSTIGESDSKNRLSNENGNVISSEDENISLSSFDALASSDNERKPNEPNDETLSFGNDRASEPVTKVAGSETEVCCLKFQRAEEFSNDDENEEESRYVEEEIARELIRNFIIDNTKQVVESNGSTTSSSPKPQANNTKSNQAEDFDETKMAFSEKEGKKEEIARSFSRHTGEFHDSLPLPLIETSKYMLVHASKPALRTADDCLTFPANLYSEIQECTGTFNVPSLRQAYRKLSPTVVDIFENFHLLVDASNWNQSSSNTSPCIIRVGHASDQVHTTDKAGSIPIFETSLSPNSDPDDHREPLALDNTLQPIVIEEISNIDQGEEQTLSLHKADANFPRKIIGLCSPPKQLSLCHSDNVEDKDEETTCCASTSVRETTNQLIDNDNLPTDISSGSATPVRDNVEKDDVEREETNE</sequence>
<feature type="compositionally biased region" description="Polar residues" evidence="2">
    <location>
        <begin position="1013"/>
        <end position="1022"/>
    </location>
</feature>
<dbReference type="OrthoDB" id="6161835at2759"/>
<name>A0A0M9A2U5_9HYME</name>
<feature type="region of interest" description="Disordered" evidence="2">
    <location>
        <begin position="684"/>
        <end position="815"/>
    </location>
</feature>
<feature type="compositionally biased region" description="Polar residues" evidence="2">
    <location>
        <begin position="684"/>
        <end position="696"/>
    </location>
</feature>
<feature type="region of interest" description="Disordered" evidence="2">
    <location>
        <begin position="119"/>
        <end position="150"/>
    </location>
</feature>
<dbReference type="STRING" id="166423.A0A0M9A2U5"/>
<dbReference type="Gene3D" id="1.20.890.10">
    <property type="entry name" value="cAMP-dependent protein kinase regulatory subunit, dimerization-anchoring domain"/>
    <property type="match status" value="1"/>
</dbReference>
<evidence type="ECO:0000313" key="5">
    <source>
        <dbReference type="Proteomes" id="UP000053105"/>
    </source>
</evidence>
<feature type="compositionally biased region" description="Basic and acidic residues" evidence="2">
    <location>
        <begin position="995"/>
        <end position="1010"/>
    </location>
</feature>
<gene>
    <name evidence="4" type="ORF">WN51_14250</name>
</gene>
<feature type="compositionally biased region" description="Basic and acidic residues" evidence="2">
    <location>
        <begin position="321"/>
        <end position="331"/>
    </location>
</feature>
<feature type="compositionally biased region" description="Basic and acidic residues" evidence="2">
    <location>
        <begin position="703"/>
        <end position="746"/>
    </location>
</feature>
<feature type="coiled-coil region" evidence="1">
    <location>
        <begin position="332"/>
        <end position="384"/>
    </location>
</feature>
<feature type="compositionally biased region" description="Polar residues" evidence="2">
    <location>
        <begin position="613"/>
        <end position="633"/>
    </location>
</feature>
<feature type="compositionally biased region" description="Low complexity" evidence="2">
    <location>
        <begin position="1115"/>
        <end position="1125"/>
    </location>
</feature>
<feature type="region of interest" description="Disordered" evidence="2">
    <location>
        <begin position="287"/>
        <end position="331"/>
    </location>
</feature>
<evidence type="ECO:0000259" key="3">
    <source>
        <dbReference type="SMART" id="SM00394"/>
    </source>
</evidence>
<organism evidence="4 5">
    <name type="scientific">Melipona quadrifasciata</name>
    <dbReference type="NCBI Taxonomy" id="166423"/>
    <lineage>
        <taxon>Eukaryota</taxon>
        <taxon>Metazoa</taxon>
        <taxon>Ecdysozoa</taxon>
        <taxon>Arthropoda</taxon>
        <taxon>Hexapoda</taxon>
        <taxon>Insecta</taxon>
        <taxon>Pterygota</taxon>
        <taxon>Neoptera</taxon>
        <taxon>Endopterygota</taxon>
        <taxon>Hymenoptera</taxon>
        <taxon>Apocrita</taxon>
        <taxon>Aculeata</taxon>
        <taxon>Apoidea</taxon>
        <taxon>Anthophila</taxon>
        <taxon>Apidae</taxon>
        <taxon>Melipona</taxon>
    </lineage>
</organism>
<dbReference type="InterPro" id="IPR003117">
    <property type="entry name" value="cAMP_dep_PK_reg_su_I/II_a/b"/>
</dbReference>
<feature type="domain" description="RIIa" evidence="3">
    <location>
        <begin position="14"/>
        <end position="51"/>
    </location>
</feature>
<protein>
    <recommendedName>
        <fullName evidence="3">RIIa domain-containing protein</fullName>
    </recommendedName>
</protein>
<feature type="region of interest" description="Disordered" evidence="2">
    <location>
        <begin position="1091"/>
        <end position="1153"/>
    </location>
</feature>
<feature type="coiled-coil region" evidence="1">
    <location>
        <begin position="920"/>
        <end position="947"/>
    </location>
</feature>
<accession>A0A0M9A2U5</accession>
<feature type="compositionally biased region" description="Polar residues" evidence="2">
    <location>
        <begin position="1205"/>
        <end position="1228"/>
    </location>
</feature>
<feature type="compositionally biased region" description="Basic and acidic residues" evidence="2">
    <location>
        <begin position="197"/>
        <end position="216"/>
    </location>
</feature>
<feature type="compositionally biased region" description="Basic and acidic residues" evidence="2">
    <location>
        <begin position="1233"/>
        <end position="1253"/>
    </location>
</feature>
<feature type="compositionally biased region" description="Acidic residues" evidence="2">
    <location>
        <begin position="751"/>
        <end position="761"/>
    </location>
</feature>
<feature type="compositionally biased region" description="Basic and acidic residues" evidence="2">
    <location>
        <begin position="634"/>
        <end position="671"/>
    </location>
</feature>
<keyword evidence="5" id="KW-1185">Reference proteome</keyword>
<evidence type="ECO:0000256" key="1">
    <source>
        <dbReference type="SAM" id="Coils"/>
    </source>
</evidence>
<evidence type="ECO:0000256" key="2">
    <source>
        <dbReference type="SAM" id="MobiDB-lite"/>
    </source>
</evidence>